<dbReference type="AlphaFoldDB" id="A0A0F4QHQ5"/>
<sequence>MKSKRIVLFPVAIFGFIGLSCSAETISILDTKYRTSTFQVGAGQPTILVHDLNSDDNPDLVFANTADNNVIAYLGDGAGGIHKSGTFDAGENPSGITASDLNRDGHADLVIANHETSYVTMLYGNGKGRFMPAPYSPINLNVKPHPHVVKLADLNGDSRTDLIVDSRTHKGVLVLKGLANGKFQTPGKVVRTGGDPYRGFAIKDINGDGYPDLVTPNQNNIGIATNAGTDNFAFSLHTLPQAISPFAVELADLNGDNKPDLIAANNGNAVTVFFGDGKGNFSVDTKATIQASSGAKQIVTGDINHDGIEDALISSWSGELLIIYSNQGKLKGTRFKHSSIQNPWGLALADLNKDGKSDIVIADGTSNKAVIYVSQRL</sequence>
<dbReference type="Gene3D" id="2.130.10.130">
    <property type="entry name" value="Integrin alpha, N-terminal"/>
    <property type="match status" value="2"/>
</dbReference>
<dbReference type="InterPro" id="IPR013517">
    <property type="entry name" value="FG-GAP"/>
</dbReference>
<dbReference type="GO" id="GO:0007229">
    <property type="term" value="P:integrin-mediated signaling pathway"/>
    <property type="evidence" value="ECO:0007669"/>
    <property type="project" value="UniProtKB-KW"/>
</dbReference>
<organism evidence="2 3">
    <name type="scientific">Pseudoalteromonas rubra</name>
    <dbReference type="NCBI Taxonomy" id="43658"/>
    <lineage>
        <taxon>Bacteria</taxon>
        <taxon>Pseudomonadati</taxon>
        <taxon>Pseudomonadota</taxon>
        <taxon>Gammaproteobacteria</taxon>
        <taxon>Alteromonadales</taxon>
        <taxon>Pseudoalteromonadaceae</taxon>
        <taxon>Pseudoalteromonas</taxon>
    </lineage>
</organism>
<dbReference type="SUPFAM" id="SSF69318">
    <property type="entry name" value="Integrin alpha N-terminal domain"/>
    <property type="match status" value="1"/>
</dbReference>
<accession>A0A0F4QHQ5</accession>
<keyword evidence="2" id="KW-0401">Integrin</keyword>
<keyword evidence="1" id="KW-0732">Signal</keyword>
<evidence type="ECO:0000313" key="2">
    <source>
        <dbReference type="EMBL" id="KJZ06859.1"/>
    </source>
</evidence>
<protein>
    <submittedName>
        <fullName evidence="2">Alpha integrin</fullName>
    </submittedName>
</protein>
<name>A0A0F4QHQ5_9GAMM</name>
<evidence type="ECO:0000256" key="1">
    <source>
        <dbReference type="ARBA" id="ARBA00022729"/>
    </source>
</evidence>
<dbReference type="PATRIC" id="fig|43658.5.peg.3740"/>
<dbReference type="Pfam" id="PF13517">
    <property type="entry name" value="FG-GAP_3"/>
    <property type="match status" value="2"/>
</dbReference>
<dbReference type="PROSITE" id="PS51257">
    <property type="entry name" value="PROKAR_LIPOPROTEIN"/>
    <property type="match status" value="1"/>
</dbReference>
<dbReference type="Proteomes" id="UP000033452">
    <property type="component" value="Unassembled WGS sequence"/>
</dbReference>
<dbReference type="PANTHER" id="PTHR44103:SF1">
    <property type="entry name" value="PROPROTEIN CONVERTASE P"/>
    <property type="match status" value="1"/>
</dbReference>
<comment type="caution">
    <text evidence="2">The sequence shown here is derived from an EMBL/GenBank/DDBJ whole genome shotgun (WGS) entry which is preliminary data.</text>
</comment>
<keyword evidence="3" id="KW-1185">Reference proteome</keyword>
<gene>
    <name evidence="2" type="ORF">TW77_17705</name>
</gene>
<reference evidence="2 3" key="1">
    <citation type="journal article" date="2015" name="BMC Genomics">
        <title>Genome mining reveals unlocked bioactive potential of marine Gram-negative bacteria.</title>
        <authorList>
            <person name="Machado H."/>
            <person name="Sonnenschein E.C."/>
            <person name="Melchiorsen J."/>
            <person name="Gram L."/>
        </authorList>
    </citation>
    <scope>NUCLEOTIDE SEQUENCE [LARGE SCALE GENOMIC DNA]</scope>
    <source>
        <strain evidence="2 3">S2471</strain>
    </source>
</reference>
<evidence type="ECO:0000313" key="3">
    <source>
        <dbReference type="Proteomes" id="UP000033452"/>
    </source>
</evidence>
<proteinExistence type="predicted"/>
<dbReference type="InterPro" id="IPR028994">
    <property type="entry name" value="Integrin_alpha_N"/>
</dbReference>
<dbReference type="PANTHER" id="PTHR44103">
    <property type="entry name" value="PROPROTEIN CONVERTASE P"/>
    <property type="match status" value="1"/>
</dbReference>
<dbReference type="EMBL" id="JXYA01000043">
    <property type="protein sequence ID" value="KJZ06859.1"/>
    <property type="molecule type" value="Genomic_DNA"/>
</dbReference>